<protein>
    <submittedName>
        <fullName evidence="2">Uncharacterized protein</fullName>
    </submittedName>
</protein>
<proteinExistence type="predicted"/>
<accession>A0A3P8FEB1</accession>
<sequence>MHGQLFINTCTVLMMVVVVHEVPALYSRNVLTFLLKTVTLILADRHLF</sequence>
<keyword evidence="1" id="KW-0472">Membrane</keyword>
<reference evidence="2 3" key="1">
    <citation type="submission" date="2018-11" db="EMBL/GenBank/DDBJ databases">
        <authorList>
            <consortium name="Pathogen Informatics"/>
        </authorList>
    </citation>
    <scope>NUCLEOTIDE SEQUENCE [LARGE SCALE GENOMIC DNA]</scope>
    <source>
        <strain>Denwood</strain>
        <strain evidence="3">Zambia</strain>
    </source>
</reference>
<keyword evidence="3" id="KW-1185">Reference proteome</keyword>
<dbReference type="Proteomes" id="UP000269396">
    <property type="component" value="Unassembled WGS sequence"/>
</dbReference>
<keyword evidence="1" id="KW-1133">Transmembrane helix</keyword>
<gene>
    <name evidence="2" type="ORF">SMTD_LOCUS13716</name>
</gene>
<evidence type="ECO:0000256" key="1">
    <source>
        <dbReference type="SAM" id="Phobius"/>
    </source>
</evidence>
<dbReference type="AlphaFoldDB" id="A0A3P8FEB1"/>
<keyword evidence="1" id="KW-0812">Transmembrane</keyword>
<feature type="transmembrane region" description="Helical" evidence="1">
    <location>
        <begin position="6"/>
        <end position="26"/>
    </location>
</feature>
<name>A0A3P8FEB1_9TREM</name>
<dbReference type="EMBL" id="UZAL01033814">
    <property type="protein sequence ID" value="VDP64180.1"/>
    <property type="molecule type" value="Genomic_DNA"/>
</dbReference>
<evidence type="ECO:0000313" key="3">
    <source>
        <dbReference type="Proteomes" id="UP000269396"/>
    </source>
</evidence>
<evidence type="ECO:0000313" key="2">
    <source>
        <dbReference type="EMBL" id="VDP64180.1"/>
    </source>
</evidence>
<organism evidence="2 3">
    <name type="scientific">Schistosoma mattheei</name>
    <dbReference type="NCBI Taxonomy" id="31246"/>
    <lineage>
        <taxon>Eukaryota</taxon>
        <taxon>Metazoa</taxon>
        <taxon>Spiralia</taxon>
        <taxon>Lophotrochozoa</taxon>
        <taxon>Platyhelminthes</taxon>
        <taxon>Trematoda</taxon>
        <taxon>Digenea</taxon>
        <taxon>Strigeidida</taxon>
        <taxon>Schistosomatoidea</taxon>
        <taxon>Schistosomatidae</taxon>
        <taxon>Schistosoma</taxon>
    </lineage>
</organism>